<evidence type="ECO:0000313" key="7">
    <source>
        <dbReference type="EMBL" id="KAJ7341960.1"/>
    </source>
</evidence>
<evidence type="ECO:0000256" key="6">
    <source>
        <dbReference type="SAM" id="MobiDB-lite"/>
    </source>
</evidence>
<comment type="similarity">
    <text evidence="2 4">Belongs to the MTFR1 family.</text>
</comment>
<keyword evidence="3 4" id="KW-0496">Mitochondrion</keyword>
<reference evidence="7" key="1">
    <citation type="journal article" date="2023" name="DNA Res.">
        <title>Chromosome-level genome assembly of Phrynocephalus forsythii using third-generation DNA sequencing and Hi-C analysis.</title>
        <authorList>
            <person name="Qi Y."/>
            <person name="Zhao W."/>
            <person name="Zhao Y."/>
            <person name="Niu C."/>
            <person name="Cao S."/>
            <person name="Zhang Y."/>
        </authorList>
    </citation>
    <scope>NUCLEOTIDE SEQUENCE</scope>
    <source>
        <tissue evidence="7">Muscle</tissue>
    </source>
</reference>
<dbReference type="Pfam" id="PF05308">
    <property type="entry name" value="Mito_fiss_reg"/>
    <property type="match status" value="1"/>
</dbReference>
<dbReference type="GO" id="GO:0000266">
    <property type="term" value="P:mitochondrial fission"/>
    <property type="evidence" value="ECO:0007669"/>
    <property type="project" value="UniProtKB-UniRule"/>
</dbReference>
<comment type="caution">
    <text evidence="7">The sequence shown here is derived from an EMBL/GenBank/DDBJ whole genome shotgun (WGS) entry which is preliminary data.</text>
</comment>
<protein>
    <recommendedName>
        <fullName evidence="4">Mitochondrial fission regulator</fullName>
    </recommendedName>
</protein>
<evidence type="ECO:0000256" key="4">
    <source>
        <dbReference type="RuleBase" id="RU369053"/>
    </source>
</evidence>
<comment type="subcellular location">
    <subcellularLocation>
        <location evidence="1 4">Mitochondrion</location>
    </subcellularLocation>
</comment>
<evidence type="ECO:0000256" key="1">
    <source>
        <dbReference type="ARBA" id="ARBA00004173"/>
    </source>
</evidence>
<name>A0A9Q0Y3Z8_9SAUR</name>
<feature type="coiled-coil region" evidence="5">
    <location>
        <begin position="168"/>
        <end position="195"/>
    </location>
</feature>
<evidence type="ECO:0000256" key="5">
    <source>
        <dbReference type="SAM" id="Coils"/>
    </source>
</evidence>
<dbReference type="InterPro" id="IPR007972">
    <property type="entry name" value="Mtfr1"/>
</dbReference>
<gene>
    <name evidence="7" type="ORF">JRQ81_008031</name>
</gene>
<dbReference type="PANTHER" id="PTHR14215">
    <property type="entry name" value="PROTEIN OF UNKNOWN FUNCTION DUF729"/>
    <property type="match status" value="1"/>
</dbReference>
<dbReference type="Proteomes" id="UP001142489">
    <property type="component" value="Unassembled WGS sequence"/>
</dbReference>
<keyword evidence="8" id="KW-1185">Reference proteome</keyword>
<evidence type="ECO:0000256" key="2">
    <source>
        <dbReference type="ARBA" id="ARBA00005807"/>
    </source>
</evidence>
<feature type="region of interest" description="Disordered" evidence="6">
    <location>
        <begin position="342"/>
        <end position="365"/>
    </location>
</feature>
<sequence>MSLLLNLLRQLLEYYGVAPGLLLHRCEVCLNRIAHMIGSHLSSNAFSRTRFQELCAISRRCLVSLIWERKKYGSTRSFVRRLGKYLSLMPCPRPHIQLLQNLNYSESEQASTLSAVTPSLADVLWVPDDGNREAYAKFRFVEWRKIVTAADPLPAPSTENIVETTTVDEHAFKKISALENELAHLRRQIAAIIAVHRAGNDSSLGSSNTPSSLLHQTAVTSTPIPVSPHSMFVPPPPPPPPPPVLLSNFDSCSSATQLLKEHRTPNKRRNITDSSGCQEAKTVPCMMDVLKDINKVRLRAVERSPGGTPLPKTKKIMQSQWDPATLIAEALKEKFASHLNLDDSSDKENRSWDASPFSSPDTPMVGSHILKTSMKQTLCRPEKLMHTTATKTRVQV</sequence>
<dbReference type="OrthoDB" id="2133332at2759"/>
<comment type="function">
    <text evidence="4">Plays a role in mitochondrial aerobic respiration. Regulates mitochondrial organization and fission.</text>
</comment>
<proteinExistence type="inferred from homology"/>
<dbReference type="GO" id="GO:0009060">
    <property type="term" value="P:aerobic respiration"/>
    <property type="evidence" value="ECO:0007669"/>
    <property type="project" value="UniProtKB-UniRule"/>
</dbReference>
<accession>A0A9Q0Y3Z8</accession>
<feature type="compositionally biased region" description="Basic and acidic residues" evidence="6">
    <location>
        <begin position="342"/>
        <end position="351"/>
    </location>
</feature>
<dbReference type="EMBL" id="JAPFRF010000002">
    <property type="protein sequence ID" value="KAJ7341960.1"/>
    <property type="molecule type" value="Genomic_DNA"/>
</dbReference>
<keyword evidence="5" id="KW-0175">Coiled coil</keyword>
<dbReference type="PANTHER" id="PTHR14215:SF2">
    <property type="entry name" value="MITOCHONDRIAL FISSION REGULATOR 2"/>
    <property type="match status" value="1"/>
</dbReference>
<organism evidence="7 8">
    <name type="scientific">Phrynocephalus forsythii</name>
    <dbReference type="NCBI Taxonomy" id="171643"/>
    <lineage>
        <taxon>Eukaryota</taxon>
        <taxon>Metazoa</taxon>
        <taxon>Chordata</taxon>
        <taxon>Craniata</taxon>
        <taxon>Vertebrata</taxon>
        <taxon>Euteleostomi</taxon>
        <taxon>Lepidosauria</taxon>
        <taxon>Squamata</taxon>
        <taxon>Bifurcata</taxon>
        <taxon>Unidentata</taxon>
        <taxon>Episquamata</taxon>
        <taxon>Toxicofera</taxon>
        <taxon>Iguania</taxon>
        <taxon>Acrodonta</taxon>
        <taxon>Agamidae</taxon>
        <taxon>Agaminae</taxon>
        <taxon>Phrynocephalus</taxon>
    </lineage>
</organism>
<dbReference type="AlphaFoldDB" id="A0A9Q0Y3Z8"/>
<dbReference type="GO" id="GO:0005739">
    <property type="term" value="C:mitochondrion"/>
    <property type="evidence" value="ECO:0007669"/>
    <property type="project" value="UniProtKB-SubCell"/>
</dbReference>
<evidence type="ECO:0000256" key="3">
    <source>
        <dbReference type="ARBA" id="ARBA00023128"/>
    </source>
</evidence>
<evidence type="ECO:0000313" key="8">
    <source>
        <dbReference type="Proteomes" id="UP001142489"/>
    </source>
</evidence>